<evidence type="ECO:0000256" key="2">
    <source>
        <dbReference type="ARBA" id="ARBA00023125"/>
    </source>
</evidence>
<dbReference type="Proteomes" id="UP000233535">
    <property type="component" value="Unassembled WGS sequence"/>
</dbReference>
<reference evidence="5 6" key="1">
    <citation type="journal article" date="2017" name="Front. Microbiol.">
        <title>Labilibaculum manganireducens gen. nov., sp. nov. and Labilibaculum filiforme sp. nov., Novel Bacteroidetes Isolated from Subsurface Sediments of the Baltic Sea.</title>
        <authorList>
            <person name="Vandieken V."/>
            <person name="Marshall I.P."/>
            <person name="Niemann H."/>
            <person name="Engelen B."/>
            <person name="Cypionka H."/>
        </authorList>
    </citation>
    <scope>NUCLEOTIDE SEQUENCE [LARGE SCALE GENOMIC DNA]</scope>
    <source>
        <strain evidence="5 6">59.16B</strain>
    </source>
</reference>
<comment type="caution">
    <text evidence="5">The sequence shown here is derived from an EMBL/GenBank/DDBJ whole genome shotgun (WGS) entry which is preliminary data.</text>
</comment>
<organism evidence="5 6">
    <name type="scientific">Labilibaculum filiforme</name>
    <dbReference type="NCBI Taxonomy" id="1940526"/>
    <lineage>
        <taxon>Bacteria</taxon>
        <taxon>Pseudomonadati</taxon>
        <taxon>Bacteroidota</taxon>
        <taxon>Bacteroidia</taxon>
        <taxon>Marinilabiliales</taxon>
        <taxon>Marinifilaceae</taxon>
        <taxon>Labilibaculum</taxon>
    </lineage>
</organism>
<dbReference type="SUPFAM" id="SSF46689">
    <property type="entry name" value="Homeodomain-like"/>
    <property type="match status" value="1"/>
</dbReference>
<dbReference type="AlphaFoldDB" id="A0A2N3HQG9"/>
<dbReference type="PROSITE" id="PS01124">
    <property type="entry name" value="HTH_ARAC_FAMILY_2"/>
    <property type="match status" value="1"/>
</dbReference>
<evidence type="ECO:0000313" key="6">
    <source>
        <dbReference type="Proteomes" id="UP000233535"/>
    </source>
</evidence>
<feature type="domain" description="HTH araC/xylS-type" evidence="4">
    <location>
        <begin position="1"/>
        <end position="98"/>
    </location>
</feature>
<evidence type="ECO:0000256" key="1">
    <source>
        <dbReference type="ARBA" id="ARBA00023015"/>
    </source>
</evidence>
<evidence type="ECO:0000313" key="5">
    <source>
        <dbReference type="EMBL" id="PKQ60287.1"/>
    </source>
</evidence>
<keyword evidence="6" id="KW-1185">Reference proteome</keyword>
<dbReference type="PANTHER" id="PTHR46796">
    <property type="entry name" value="HTH-TYPE TRANSCRIPTIONAL ACTIVATOR RHAS-RELATED"/>
    <property type="match status" value="1"/>
</dbReference>
<evidence type="ECO:0000256" key="3">
    <source>
        <dbReference type="ARBA" id="ARBA00023163"/>
    </source>
</evidence>
<dbReference type="InterPro" id="IPR009057">
    <property type="entry name" value="Homeodomain-like_sf"/>
</dbReference>
<dbReference type="EMBL" id="MVDD01000030">
    <property type="protein sequence ID" value="PKQ60287.1"/>
    <property type="molecule type" value="Genomic_DNA"/>
</dbReference>
<dbReference type="Pfam" id="PF12833">
    <property type="entry name" value="HTH_18"/>
    <property type="match status" value="1"/>
</dbReference>
<protein>
    <recommendedName>
        <fullName evidence="4">HTH araC/xylS-type domain-containing protein</fullName>
    </recommendedName>
</protein>
<keyword evidence="2" id="KW-0238">DNA-binding</keyword>
<sequence length="116" mass="13935">MVCEYINEKNAFCSVNDLATLLNCSDRTIRRLFKNELGICPKTYLKIIRFNLLCKKLESFPDLDWFDIVCECGYYDQMHFIHEFKSIMNCTPQSFMKKCKGRFYFHRPFLIEYIGK</sequence>
<dbReference type="GO" id="GO:0043565">
    <property type="term" value="F:sequence-specific DNA binding"/>
    <property type="evidence" value="ECO:0007669"/>
    <property type="project" value="InterPro"/>
</dbReference>
<gene>
    <name evidence="5" type="ORF">BZG02_20015</name>
</gene>
<dbReference type="InterPro" id="IPR018060">
    <property type="entry name" value="HTH_AraC"/>
</dbReference>
<dbReference type="RefSeq" id="WP_180335800.1">
    <property type="nucleotide sequence ID" value="NZ_MVDD01000030.1"/>
</dbReference>
<dbReference type="PANTHER" id="PTHR46796:SF13">
    <property type="entry name" value="HTH-TYPE TRANSCRIPTIONAL ACTIVATOR RHAS"/>
    <property type="match status" value="1"/>
</dbReference>
<dbReference type="GO" id="GO:0003700">
    <property type="term" value="F:DNA-binding transcription factor activity"/>
    <property type="evidence" value="ECO:0007669"/>
    <property type="project" value="InterPro"/>
</dbReference>
<dbReference type="SMART" id="SM00342">
    <property type="entry name" value="HTH_ARAC"/>
    <property type="match status" value="1"/>
</dbReference>
<accession>A0A2N3HQG9</accession>
<dbReference type="InterPro" id="IPR050204">
    <property type="entry name" value="AraC_XylS_family_regulators"/>
</dbReference>
<proteinExistence type="predicted"/>
<keyword evidence="3" id="KW-0804">Transcription</keyword>
<name>A0A2N3HQG9_9BACT</name>
<dbReference type="Gene3D" id="1.10.10.60">
    <property type="entry name" value="Homeodomain-like"/>
    <property type="match status" value="1"/>
</dbReference>
<evidence type="ECO:0000259" key="4">
    <source>
        <dbReference type="PROSITE" id="PS01124"/>
    </source>
</evidence>
<keyword evidence="1" id="KW-0805">Transcription regulation</keyword>